<keyword evidence="3" id="KW-1185">Reference proteome</keyword>
<proteinExistence type="predicted"/>
<evidence type="ECO:0000313" key="3">
    <source>
        <dbReference type="Proteomes" id="UP001500642"/>
    </source>
</evidence>
<keyword evidence="1" id="KW-0472">Membrane</keyword>
<reference evidence="3" key="1">
    <citation type="journal article" date="2019" name="Int. J. Syst. Evol. Microbiol.">
        <title>The Global Catalogue of Microorganisms (GCM) 10K type strain sequencing project: providing services to taxonomists for standard genome sequencing and annotation.</title>
        <authorList>
            <consortium name="The Broad Institute Genomics Platform"/>
            <consortium name="The Broad Institute Genome Sequencing Center for Infectious Disease"/>
            <person name="Wu L."/>
            <person name="Ma J."/>
        </authorList>
    </citation>
    <scope>NUCLEOTIDE SEQUENCE [LARGE SCALE GENOMIC DNA]</scope>
    <source>
        <strain evidence="3">JCM 17808</strain>
    </source>
</reference>
<feature type="transmembrane region" description="Helical" evidence="1">
    <location>
        <begin position="125"/>
        <end position="145"/>
    </location>
</feature>
<name>A0ABP8J3R6_9MICO</name>
<sequence length="159" mass="15001">MGWNYDAAEIAGAAVERIHHSGAVPGAFTRVEVLPAKGLAVVLLVPEYGEPGSTAVAESASTLAADVLGDAAAGGGADAGNGSDAGGGAATDGGSGSVLYSALVVALPAATGLDLTALFRWAPDLASGAVAAAALLGIAALIGGIRVRGGVDGARPAAA</sequence>
<protein>
    <submittedName>
        <fullName evidence="2">Uncharacterized protein</fullName>
    </submittedName>
</protein>
<gene>
    <name evidence="2" type="ORF">GCM10023167_05320</name>
</gene>
<dbReference type="EMBL" id="BAABGL010000002">
    <property type="protein sequence ID" value="GAA4384504.1"/>
    <property type="molecule type" value="Genomic_DNA"/>
</dbReference>
<organism evidence="2 3">
    <name type="scientific">Brevibacterium pityocampae</name>
    <dbReference type="NCBI Taxonomy" id="506594"/>
    <lineage>
        <taxon>Bacteria</taxon>
        <taxon>Bacillati</taxon>
        <taxon>Actinomycetota</taxon>
        <taxon>Actinomycetes</taxon>
        <taxon>Micrococcales</taxon>
        <taxon>Brevibacteriaceae</taxon>
        <taxon>Brevibacterium</taxon>
    </lineage>
</organism>
<keyword evidence="1" id="KW-0812">Transmembrane</keyword>
<evidence type="ECO:0000256" key="1">
    <source>
        <dbReference type="SAM" id="Phobius"/>
    </source>
</evidence>
<keyword evidence="1" id="KW-1133">Transmembrane helix</keyword>
<dbReference type="Proteomes" id="UP001500642">
    <property type="component" value="Unassembled WGS sequence"/>
</dbReference>
<dbReference type="RefSeq" id="WP_137318860.1">
    <property type="nucleotide sequence ID" value="NZ_BAABGL010000002.1"/>
</dbReference>
<accession>A0ABP8J3R6</accession>
<comment type="caution">
    <text evidence="2">The sequence shown here is derived from an EMBL/GenBank/DDBJ whole genome shotgun (WGS) entry which is preliminary data.</text>
</comment>
<evidence type="ECO:0000313" key="2">
    <source>
        <dbReference type="EMBL" id="GAA4384504.1"/>
    </source>
</evidence>
<feature type="transmembrane region" description="Helical" evidence="1">
    <location>
        <begin position="98"/>
        <end position="119"/>
    </location>
</feature>